<gene>
    <name evidence="2" type="ORF">UFOVP153_21</name>
    <name evidence="1" type="ORF">UFOVP69_37</name>
</gene>
<sequence>MKKAPKKITTLVEAKKEITRLRTQVTNTVKSYEKLISDIEADWCKSREDDFQQFAKVKKQNQILDLKCQEYELQLAAKWWQFWK</sequence>
<proteinExistence type="predicted"/>
<protein>
    <submittedName>
        <fullName evidence="2">Uncharacterized protein</fullName>
    </submittedName>
</protein>
<evidence type="ECO:0000313" key="1">
    <source>
        <dbReference type="EMBL" id="CAB4126227.1"/>
    </source>
</evidence>
<evidence type="ECO:0000313" key="2">
    <source>
        <dbReference type="EMBL" id="CAB5170454.1"/>
    </source>
</evidence>
<name>A0A6J7W9L5_9CAUD</name>
<reference evidence="2" key="1">
    <citation type="submission" date="2020-05" db="EMBL/GenBank/DDBJ databases">
        <authorList>
            <person name="Chiriac C."/>
            <person name="Salcher M."/>
            <person name="Ghai R."/>
            <person name="Kavagutti S V."/>
        </authorList>
    </citation>
    <scope>NUCLEOTIDE SEQUENCE</scope>
</reference>
<dbReference type="EMBL" id="LR796194">
    <property type="protein sequence ID" value="CAB4126227.1"/>
    <property type="molecule type" value="Genomic_DNA"/>
</dbReference>
<dbReference type="EMBL" id="LR798204">
    <property type="protein sequence ID" value="CAB5170454.1"/>
    <property type="molecule type" value="Genomic_DNA"/>
</dbReference>
<accession>A0A6J7W9L5</accession>
<organism evidence="2">
    <name type="scientific">uncultured Caudovirales phage</name>
    <dbReference type="NCBI Taxonomy" id="2100421"/>
    <lineage>
        <taxon>Viruses</taxon>
        <taxon>Duplodnaviria</taxon>
        <taxon>Heunggongvirae</taxon>
        <taxon>Uroviricota</taxon>
        <taxon>Caudoviricetes</taxon>
        <taxon>Peduoviridae</taxon>
        <taxon>Maltschvirus</taxon>
        <taxon>Maltschvirus maltsch</taxon>
    </lineage>
</organism>